<sequence length="270" mass="28269">MTEINATRLRDRLVGPYAAVDVVRSTGSTNADLREAAAREATDRTVLIAEEQTAGVGRRARAWSSPPGTGIYLSVLLRPRDVGFAEIGSLTVAAALAVLDATDQLGVDAALKWPNDVLAGPDRGKCAGILAEALSVEELAVVLGIGLNVRPLGRDVQPAAGGLAPTSLEECGAATTDRTEITELLLSAFAAREERWRAAGGNLARAGLLEEYRRRCETLGRQVKVLLPGESSLTGTAVDVDDAGQLVVETADGKRHSVFAGDVVHLRAVG</sequence>
<keyword evidence="4" id="KW-0092">Biotin</keyword>
<dbReference type="EMBL" id="VMNW02000032">
    <property type="protein sequence ID" value="KAA9158923.1"/>
    <property type="molecule type" value="Genomic_DNA"/>
</dbReference>
<dbReference type="AlphaFoldDB" id="A0A5N0V4K7"/>
<dbReference type="PANTHER" id="PTHR12835">
    <property type="entry name" value="BIOTIN PROTEIN LIGASE"/>
    <property type="match status" value="1"/>
</dbReference>
<feature type="domain" description="BPL/LPL catalytic" evidence="6">
    <location>
        <begin position="5"/>
        <end position="197"/>
    </location>
</feature>
<dbReference type="EC" id="6.3.4.15" evidence="5"/>
<dbReference type="GO" id="GO:0005737">
    <property type="term" value="C:cytoplasm"/>
    <property type="evidence" value="ECO:0007669"/>
    <property type="project" value="TreeGrafter"/>
</dbReference>
<evidence type="ECO:0000259" key="6">
    <source>
        <dbReference type="PROSITE" id="PS51733"/>
    </source>
</evidence>
<dbReference type="InterPro" id="IPR008988">
    <property type="entry name" value="Transcriptional_repressor_C"/>
</dbReference>
<dbReference type="PANTHER" id="PTHR12835:SF5">
    <property type="entry name" value="BIOTIN--PROTEIN LIGASE"/>
    <property type="match status" value="1"/>
</dbReference>
<evidence type="ECO:0000256" key="3">
    <source>
        <dbReference type="ARBA" id="ARBA00022840"/>
    </source>
</evidence>
<evidence type="ECO:0000256" key="1">
    <source>
        <dbReference type="ARBA" id="ARBA00022598"/>
    </source>
</evidence>
<dbReference type="Proteomes" id="UP000319769">
    <property type="component" value="Unassembled WGS sequence"/>
</dbReference>
<evidence type="ECO:0000256" key="4">
    <source>
        <dbReference type="ARBA" id="ARBA00023267"/>
    </source>
</evidence>
<dbReference type="CDD" id="cd16442">
    <property type="entry name" value="BPL"/>
    <property type="match status" value="1"/>
</dbReference>
<dbReference type="GO" id="GO:0005524">
    <property type="term" value="F:ATP binding"/>
    <property type="evidence" value="ECO:0007669"/>
    <property type="project" value="UniProtKB-KW"/>
</dbReference>
<keyword evidence="2" id="KW-0547">Nucleotide-binding</keyword>
<evidence type="ECO:0000256" key="2">
    <source>
        <dbReference type="ARBA" id="ARBA00022741"/>
    </source>
</evidence>
<dbReference type="InterPro" id="IPR003142">
    <property type="entry name" value="BPL_C"/>
</dbReference>
<dbReference type="SUPFAM" id="SSF55681">
    <property type="entry name" value="Class II aaRS and biotin synthetases"/>
    <property type="match status" value="1"/>
</dbReference>
<dbReference type="InterPro" id="IPR004408">
    <property type="entry name" value="Biotin_CoA_COase_ligase"/>
</dbReference>
<accession>A0A5N0V4K7</accession>
<dbReference type="Pfam" id="PF02237">
    <property type="entry name" value="BPL_C"/>
    <property type="match status" value="1"/>
</dbReference>
<organism evidence="7 8">
    <name type="scientific">Amycolatopsis acidicola</name>
    <dbReference type="NCBI Taxonomy" id="2596893"/>
    <lineage>
        <taxon>Bacteria</taxon>
        <taxon>Bacillati</taxon>
        <taxon>Actinomycetota</taxon>
        <taxon>Actinomycetes</taxon>
        <taxon>Pseudonocardiales</taxon>
        <taxon>Pseudonocardiaceae</taxon>
        <taxon>Amycolatopsis</taxon>
    </lineage>
</organism>
<dbReference type="SUPFAM" id="SSF50037">
    <property type="entry name" value="C-terminal domain of transcriptional repressors"/>
    <property type="match status" value="1"/>
</dbReference>
<dbReference type="InterPro" id="IPR045864">
    <property type="entry name" value="aa-tRNA-synth_II/BPL/LPL"/>
</dbReference>
<dbReference type="Pfam" id="PF03099">
    <property type="entry name" value="BPL_LplA_LipB"/>
    <property type="match status" value="1"/>
</dbReference>
<dbReference type="GO" id="GO:0004077">
    <property type="term" value="F:biotin--[biotin carboxyl-carrier protein] ligase activity"/>
    <property type="evidence" value="ECO:0007669"/>
    <property type="project" value="UniProtKB-EC"/>
</dbReference>
<evidence type="ECO:0000256" key="5">
    <source>
        <dbReference type="ARBA" id="ARBA00024227"/>
    </source>
</evidence>
<proteinExistence type="predicted"/>
<dbReference type="OrthoDB" id="9807064at2"/>
<dbReference type="RefSeq" id="WP_144748301.1">
    <property type="nucleotide sequence ID" value="NZ_VMNW02000032.1"/>
</dbReference>
<dbReference type="Gene3D" id="2.30.30.100">
    <property type="match status" value="1"/>
</dbReference>
<dbReference type="NCBIfam" id="TIGR00121">
    <property type="entry name" value="birA_ligase"/>
    <property type="match status" value="1"/>
</dbReference>
<keyword evidence="8" id="KW-1185">Reference proteome</keyword>
<evidence type="ECO:0000313" key="8">
    <source>
        <dbReference type="Proteomes" id="UP000319769"/>
    </source>
</evidence>
<protein>
    <recommendedName>
        <fullName evidence="5">biotin--[biotin carboxyl-carrier protein] ligase</fullName>
        <ecNumber evidence="5">6.3.4.15</ecNumber>
    </recommendedName>
</protein>
<evidence type="ECO:0000313" key="7">
    <source>
        <dbReference type="EMBL" id="KAA9158923.1"/>
    </source>
</evidence>
<dbReference type="Gene3D" id="3.30.930.10">
    <property type="entry name" value="Bira Bifunctional Protein, Domain 2"/>
    <property type="match status" value="1"/>
</dbReference>
<comment type="caution">
    <text evidence="7">The sequence shown here is derived from an EMBL/GenBank/DDBJ whole genome shotgun (WGS) entry which is preliminary data.</text>
</comment>
<keyword evidence="1 7" id="KW-0436">Ligase</keyword>
<dbReference type="InterPro" id="IPR004143">
    <property type="entry name" value="BPL_LPL_catalytic"/>
</dbReference>
<dbReference type="PROSITE" id="PS51733">
    <property type="entry name" value="BPL_LPL_CATALYTIC"/>
    <property type="match status" value="1"/>
</dbReference>
<gene>
    <name evidence="7" type="ORF">FPZ12_021720</name>
</gene>
<name>A0A5N0V4K7_9PSEU</name>
<keyword evidence="3" id="KW-0067">ATP-binding</keyword>
<reference evidence="7" key="1">
    <citation type="submission" date="2019-09" db="EMBL/GenBank/DDBJ databases">
        <authorList>
            <person name="Teo W.F.A."/>
            <person name="Duangmal K."/>
        </authorList>
    </citation>
    <scope>NUCLEOTIDE SEQUENCE [LARGE SCALE GENOMIC DNA]</scope>
    <source>
        <strain evidence="7">K81G1</strain>
    </source>
</reference>